<sequence length="105" mass="12146">MGRSKSPITSWFKGSKQSWNKTGGQWVVALPGVLWSYRTTPCSTIRETPFNLVYGSEAIIPAKAELETLRIQHYEKENNDNLFQTNLDLIDKVREDARARIKRYK</sequence>
<comment type="caution">
    <text evidence="1">The sequence shown here is derived from an EMBL/GenBank/DDBJ whole genome shotgun (WGS) entry which is preliminary data.</text>
</comment>
<dbReference type="Gene3D" id="3.30.420.10">
    <property type="entry name" value="Ribonuclease H-like superfamily/Ribonuclease H"/>
    <property type="match status" value="1"/>
</dbReference>
<reference evidence="1" key="1">
    <citation type="submission" date="2020-06" db="EMBL/GenBank/DDBJ databases">
        <authorList>
            <person name="Li T."/>
            <person name="Hu X."/>
            <person name="Zhang T."/>
            <person name="Song X."/>
            <person name="Zhang H."/>
            <person name="Dai N."/>
            <person name="Sheng W."/>
            <person name="Hou X."/>
            <person name="Wei L."/>
        </authorList>
    </citation>
    <scope>NUCLEOTIDE SEQUENCE</scope>
    <source>
        <strain evidence="1">KEN8</strain>
        <tissue evidence="1">Leaf</tissue>
    </source>
</reference>
<gene>
    <name evidence="1" type="ORF">Scaly_1919800</name>
</gene>
<reference evidence="1" key="2">
    <citation type="journal article" date="2024" name="Plant">
        <title>Genomic evolution and insights into agronomic trait innovations of Sesamum species.</title>
        <authorList>
            <person name="Miao H."/>
            <person name="Wang L."/>
            <person name="Qu L."/>
            <person name="Liu H."/>
            <person name="Sun Y."/>
            <person name="Le M."/>
            <person name="Wang Q."/>
            <person name="Wei S."/>
            <person name="Zheng Y."/>
            <person name="Lin W."/>
            <person name="Duan Y."/>
            <person name="Cao H."/>
            <person name="Xiong S."/>
            <person name="Wang X."/>
            <person name="Wei L."/>
            <person name="Li C."/>
            <person name="Ma Q."/>
            <person name="Ju M."/>
            <person name="Zhao R."/>
            <person name="Li G."/>
            <person name="Mu C."/>
            <person name="Tian Q."/>
            <person name="Mei H."/>
            <person name="Zhang T."/>
            <person name="Gao T."/>
            <person name="Zhang H."/>
        </authorList>
    </citation>
    <scope>NUCLEOTIDE SEQUENCE</scope>
    <source>
        <strain evidence="1">KEN8</strain>
    </source>
</reference>
<organism evidence="1">
    <name type="scientific">Sesamum calycinum</name>
    <dbReference type="NCBI Taxonomy" id="2727403"/>
    <lineage>
        <taxon>Eukaryota</taxon>
        <taxon>Viridiplantae</taxon>
        <taxon>Streptophyta</taxon>
        <taxon>Embryophyta</taxon>
        <taxon>Tracheophyta</taxon>
        <taxon>Spermatophyta</taxon>
        <taxon>Magnoliopsida</taxon>
        <taxon>eudicotyledons</taxon>
        <taxon>Gunneridae</taxon>
        <taxon>Pentapetalae</taxon>
        <taxon>asterids</taxon>
        <taxon>lamiids</taxon>
        <taxon>Lamiales</taxon>
        <taxon>Pedaliaceae</taxon>
        <taxon>Sesamum</taxon>
    </lineage>
</organism>
<dbReference type="GO" id="GO:0003676">
    <property type="term" value="F:nucleic acid binding"/>
    <property type="evidence" value="ECO:0007669"/>
    <property type="project" value="InterPro"/>
</dbReference>
<dbReference type="AlphaFoldDB" id="A0AAW2NEW8"/>
<dbReference type="EMBL" id="JACGWM010000011">
    <property type="protein sequence ID" value="KAL0342572.1"/>
    <property type="molecule type" value="Genomic_DNA"/>
</dbReference>
<dbReference type="InterPro" id="IPR036397">
    <property type="entry name" value="RNaseH_sf"/>
</dbReference>
<protein>
    <submittedName>
        <fullName evidence="1">Uncharacterized protein</fullName>
    </submittedName>
</protein>
<evidence type="ECO:0000313" key="1">
    <source>
        <dbReference type="EMBL" id="KAL0342572.1"/>
    </source>
</evidence>
<accession>A0AAW2NEW8</accession>
<name>A0AAW2NEW8_9LAMI</name>
<dbReference type="PANTHER" id="PTHR48475:SF2">
    <property type="entry name" value="RIBONUCLEASE H"/>
    <property type="match status" value="1"/>
</dbReference>
<proteinExistence type="predicted"/>
<dbReference type="PANTHER" id="PTHR48475">
    <property type="entry name" value="RIBONUCLEASE H"/>
    <property type="match status" value="1"/>
</dbReference>